<dbReference type="PANTHER" id="PTHR10037">
    <property type="entry name" value="VOLTAGE-GATED CATION CHANNEL CALCIUM AND SODIUM"/>
    <property type="match status" value="1"/>
</dbReference>
<feature type="domain" description="Ion transport" evidence="6">
    <location>
        <begin position="23"/>
        <end position="231"/>
    </location>
</feature>
<keyword evidence="4 5" id="KW-0472">Membrane</keyword>
<dbReference type="EMBL" id="JADJMS010000047">
    <property type="protein sequence ID" value="MBK7416882.1"/>
    <property type="molecule type" value="Genomic_DNA"/>
</dbReference>
<evidence type="ECO:0000259" key="6">
    <source>
        <dbReference type="Pfam" id="PF00520"/>
    </source>
</evidence>
<evidence type="ECO:0000256" key="3">
    <source>
        <dbReference type="ARBA" id="ARBA00022989"/>
    </source>
</evidence>
<feature type="transmembrane region" description="Helical" evidence="5">
    <location>
        <begin position="126"/>
        <end position="154"/>
    </location>
</feature>
<dbReference type="Gene3D" id="1.10.287.70">
    <property type="match status" value="1"/>
</dbReference>
<feature type="transmembrane region" description="Helical" evidence="5">
    <location>
        <begin position="50"/>
        <end position="73"/>
    </location>
</feature>
<evidence type="ECO:0000256" key="2">
    <source>
        <dbReference type="ARBA" id="ARBA00022692"/>
    </source>
</evidence>
<keyword evidence="2 5" id="KW-0812">Transmembrane</keyword>
<dbReference type="Proteomes" id="UP000739411">
    <property type="component" value="Unassembled WGS sequence"/>
</dbReference>
<accession>A0A935MX93</accession>
<feature type="transmembrane region" description="Helical" evidence="5">
    <location>
        <begin position="203"/>
        <end position="225"/>
    </location>
</feature>
<organism evidence="7 8">
    <name type="scientific">Candidatus Dechloromonas phosphorivorans</name>
    <dbReference type="NCBI Taxonomy" id="2899244"/>
    <lineage>
        <taxon>Bacteria</taxon>
        <taxon>Pseudomonadati</taxon>
        <taxon>Pseudomonadota</taxon>
        <taxon>Betaproteobacteria</taxon>
        <taxon>Rhodocyclales</taxon>
        <taxon>Azonexaceae</taxon>
        <taxon>Dechloromonas</taxon>
    </lineage>
</organism>
<feature type="transmembrane region" description="Helical" evidence="5">
    <location>
        <begin position="20"/>
        <end position="38"/>
    </location>
</feature>
<dbReference type="PANTHER" id="PTHR10037:SF62">
    <property type="entry name" value="SODIUM CHANNEL PROTEIN 60E"/>
    <property type="match status" value="1"/>
</dbReference>
<dbReference type="Pfam" id="PF00520">
    <property type="entry name" value="Ion_trans"/>
    <property type="match status" value="1"/>
</dbReference>
<gene>
    <name evidence="7" type="ORF">IPJ38_19090</name>
</gene>
<dbReference type="Gene3D" id="1.20.120.350">
    <property type="entry name" value="Voltage-gated potassium channels. Chain C"/>
    <property type="match status" value="1"/>
</dbReference>
<evidence type="ECO:0000313" key="8">
    <source>
        <dbReference type="Proteomes" id="UP000739411"/>
    </source>
</evidence>
<dbReference type="InterPro" id="IPR027359">
    <property type="entry name" value="Volt_channel_dom_sf"/>
</dbReference>
<sequence>MSLDTGDWRSRLAAKLDLAPVQHVLIGLILINAIILGMETSPNLMAAWGPWLMVADKTILAIFVLEITLRLMAHRMSYFRDPWNVFDFSVVAIALLPASGPLAVLRALRVLRVLRLITLVPSMKRVVGGLLSALPGLGSVSAIIGLIFYVSAVIATKLFGAAFPQWFGTLGDSAFTLFQVMTLESWAMGIVRPVMEIYPQAWVFFLIFILASTFTLLNLFIAVIVNAIQQEQPGDGRAPTIESELALLRNEISRLREDLARGDAHIRESGKP</sequence>
<dbReference type="InterPro" id="IPR005821">
    <property type="entry name" value="Ion_trans_dom"/>
</dbReference>
<dbReference type="SUPFAM" id="SSF81324">
    <property type="entry name" value="Voltage-gated potassium channels"/>
    <property type="match status" value="1"/>
</dbReference>
<evidence type="ECO:0000256" key="4">
    <source>
        <dbReference type="ARBA" id="ARBA00023136"/>
    </source>
</evidence>
<evidence type="ECO:0000256" key="1">
    <source>
        <dbReference type="ARBA" id="ARBA00004141"/>
    </source>
</evidence>
<evidence type="ECO:0000256" key="5">
    <source>
        <dbReference type="SAM" id="Phobius"/>
    </source>
</evidence>
<proteinExistence type="predicted"/>
<keyword evidence="3 5" id="KW-1133">Transmembrane helix</keyword>
<comment type="caution">
    <text evidence="7">The sequence shown here is derived from an EMBL/GenBank/DDBJ whole genome shotgun (WGS) entry which is preliminary data.</text>
</comment>
<dbReference type="AlphaFoldDB" id="A0A935MX93"/>
<evidence type="ECO:0000313" key="7">
    <source>
        <dbReference type="EMBL" id="MBK7416882.1"/>
    </source>
</evidence>
<feature type="transmembrane region" description="Helical" evidence="5">
    <location>
        <begin position="85"/>
        <end position="105"/>
    </location>
</feature>
<dbReference type="GO" id="GO:0001518">
    <property type="term" value="C:voltage-gated sodium channel complex"/>
    <property type="evidence" value="ECO:0007669"/>
    <property type="project" value="TreeGrafter"/>
</dbReference>
<dbReference type="InterPro" id="IPR043203">
    <property type="entry name" value="VGCC_Ca_Na"/>
</dbReference>
<name>A0A935MX93_9RHOO</name>
<protein>
    <submittedName>
        <fullName evidence="7">Ion transporter</fullName>
    </submittedName>
</protein>
<dbReference type="GO" id="GO:0005248">
    <property type="term" value="F:voltage-gated sodium channel activity"/>
    <property type="evidence" value="ECO:0007669"/>
    <property type="project" value="TreeGrafter"/>
</dbReference>
<comment type="subcellular location">
    <subcellularLocation>
        <location evidence="1">Membrane</location>
        <topology evidence="1">Multi-pass membrane protein</topology>
    </subcellularLocation>
</comment>
<reference evidence="7 8" key="1">
    <citation type="submission" date="2020-10" db="EMBL/GenBank/DDBJ databases">
        <title>Connecting structure to function with the recovery of over 1000 high-quality activated sludge metagenome-assembled genomes encoding full-length rRNA genes using long-read sequencing.</title>
        <authorList>
            <person name="Singleton C.M."/>
            <person name="Petriglieri F."/>
            <person name="Kristensen J.M."/>
            <person name="Kirkegaard R.H."/>
            <person name="Michaelsen T.Y."/>
            <person name="Andersen M.H."/>
            <person name="Karst S.M."/>
            <person name="Dueholm M.S."/>
            <person name="Nielsen P.H."/>
            <person name="Albertsen M."/>
        </authorList>
    </citation>
    <scope>NUCLEOTIDE SEQUENCE [LARGE SCALE GENOMIC DNA]</scope>
    <source>
        <strain evidence="7">EsbW_18-Q3-R4-48_BATAC.463</strain>
    </source>
</reference>